<gene>
    <name evidence="2" type="ORF">GCM10007167_20850</name>
</gene>
<evidence type="ECO:0000313" key="2">
    <source>
        <dbReference type="EMBL" id="GHE38462.1"/>
    </source>
</evidence>
<protein>
    <recommendedName>
        <fullName evidence="4">Lipocalin-like domain-containing protein</fullName>
    </recommendedName>
</protein>
<reference evidence="2" key="2">
    <citation type="submission" date="2020-09" db="EMBL/GenBank/DDBJ databases">
        <authorList>
            <person name="Sun Q."/>
            <person name="Kim S."/>
        </authorList>
    </citation>
    <scope>NUCLEOTIDE SEQUENCE</scope>
    <source>
        <strain evidence="2">KCTC 32020</strain>
    </source>
</reference>
<name>A0A918Z6X7_9GAMM</name>
<reference evidence="2" key="1">
    <citation type="journal article" date="2014" name="Int. J. Syst. Evol. Microbiol.">
        <title>Complete genome sequence of Corynebacterium casei LMG S-19264T (=DSM 44701T), isolated from a smear-ripened cheese.</title>
        <authorList>
            <consortium name="US DOE Joint Genome Institute (JGI-PGF)"/>
            <person name="Walter F."/>
            <person name="Albersmeier A."/>
            <person name="Kalinowski J."/>
            <person name="Ruckert C."/>
        </authorList>
    </citation>
    <scope>NUCLEOTIDE SEQUENCE</scope>
    <source>
        <strain evidence="2">KCTC 32020</strain>
    </source>
</reference>
<dbReference type="Proteomes" id="UP000636453">
    <property type="component" value="Unassembled WGS sequence"/>
</dbReference>
<evidence type="ECO:0000256" key="1">
    <source>
        <dbReference type="SAM" id="SignalP"/>
    </source>
</evidence>
<proteinExistence type="predicted"/>
<dbReference type="RefSeq" id="WP_146474738.1">
    <property type="nucleotide sequence ID" value="NZ_BNCF01000011.1"/>
</dbReference>
<dbReference type="AlphaFoldDB" id="A0A918Z6X7"/>
<comment type="caution">
    <text evidence="2">The sequence shown here is derived from an EMBL/GenBank/DDBJ whole genome shotgun (WGS) entry which is preliminary data.</text>
</comment>
<dbReference type="EMBL" id="BNCF01000011">
    <property type="protein sequence ID" value="GHE38462.1"/>
    <property type="molecule type" value="Genomic_DNA"/>
</dbReference>
<feature type="signal peptide" evidence="1">
    <location>
        <begin position="1"/>
        <end position="19"/>
    </location>
</feature>
<sequence>MKRATAVLLVLLPAGCVTVSPLPAPLECDTRLAGVWTLPPGATRGDLMGPGDRIEVDAECVARLHRADRPVVTFALRSFRADGRHLLVFDEPTMSALFETPRHPGDEPLRADRGALLAYRLDSDRFDAVAADPDYAWSRIRTGAWPGRREGDYTVHLEGPAEAVQAALRDPRLFPSGDVPEDHRLRLRRVASLRSP</sequence>
<accession>A0A918Z6X7</accession>
<dbReference type="OrthoDB" id="4181857at2"/>
<feature type="chain" id="PRO_5037272054" description="Lipocalin-like domain-containing protein" evidence="1">
    <location>
        <begin position="20"/>
        <end position="196"/>
    </location>
</feature>
<evidence type="ECO:0000313" key="3">
    <source>
        <dbReference type="Proteomes" id="UP000636453"/>
    </source>
</evidence>
<organism evidence="2 3">
    <name type="scientific">Vulcaniibacterium thermophilum</name>
    <dbReference type="NCBI Taxonomy" id="1169913"/>
    <lineage>
        <taxon>Bacteria</taxon>
        <taxon>Pseudomonadati</taxon>
        <taxon>Pseudomonadota</taxon>
        <taxon>Gammaproteobacteria</taxon>
        <taxon>Lysobacterales</taxon>
        <taxon>Lysobacteraceae</taxon>
        <taxon>Vulcaniibacterium</taxon>
    </lineage>
</organism>
<keyword evidence="3" id="KW-1185">Reference proteome</keyword>
<evidence type="ECO:0008006" key="4">
    <source>
        <dbReference type="Google" id="ProtNLM"/>
    </source>
</evidence>
<keyword evidence="1" id="KW-0732">Signal</keyword>